<dbReference type="GO" id="GO:0008270">
    <property type="term" value="F:zinc ion binding"/>
    <property type="evidence" value="ECO:0007669"/>
    <property type="project" value="UniProtKB-KW"/>
</dbReference>
<dbReference type="PANTHER" id="PTHR47570">
    <property type="entry name" value="ZINC ION BINDING PROTEIN"/>
    <property type="match status" value="1"/>
</dbReference>
<evidence type="ECO:0000259" key="5">
    <source>
        <dbReference type="PROSITE" id="PS50865"/>
    </source>
</evidence>
<dbReference type="Proteomes" id="UP000292702">
    <property type="component" value="Unassembled WGS sequence"/>
</dbReference>
<dbReference type="PROSITE" id="PS50865">
    <property type="entry name" value="ZF_MYND_2"/>
    <property type="match status" value="1"/>
</dbReference>
<reference evidence="6 7" key="1">
    <citation type="submission" date="2018-11" db="EMBL/GenBank/DDBJ databases">
        <title>Genome assembly of Steccherinum ochraceum LE-BIN_3174, the white-rot fungus of the Steccherinaceae family (The Residual Polyporoid clade, Polyporales, Basidiomycota).</title>
        <authorList>
            <person name="Fedorova T.V."/>
            <person name="Glazunova O.A."/>
            <person name="Landesman E.O."/>
            <person name="Moiseenko K.V."/>
            <person name="Psurtseva N.V."/>
            <person name="Savinova O.S."/>
            <person name="Shakhova N.V."/>
            <person name="Tyazhelova T.V."/>
            <person name="Vasina D.V."/>
        </authorList>
    </citation>
    <scope>NUCLEOTIDE SEQUENCE [LARGE SCALE GENOMIC DNA]</scope>
    <source>
        <strain evidence="6 7">LE-BIN_3174</strain>
    </source>
</reference>
<dbReference type="Pfam" id="PF20179">
    <property type="entry name" value="MSS51_C"/>
    <property type="match status" value="1"/>
</dbReference>
<dbReference type="OrthoDB" id="432970at2759"/>
<accession>A0A4R0RD13</accession>
<evidence type="ECO:0000313" key="7">
    <source>
        <dbReference type="Proteomes" id="UP000292702"/>
    </source>
</evidence>
<keyword evidence="2 4" id="KW-0863">Zinc-finger</keyword>
<gene>
    <name evidence="6" type="ORF">EIP91_010311</name>
</gene>
<keyword evidence="3" id="KW-0862">Zinc</keyword>
<dbReference type="EMBL" id="RWJN01000610">
    <property type="protein sequence ID" value="TCD60364.1"/>
    <property type="molecule type" value="Genomic_DNA"/>
</dbReference>
<evidence type="ECO:0000256" key="4">
    <source>
        <dbReference type="PROSITE-ProRule" id="PRU00134"/>
    </source>
</evidence>
<dbReference type="Gene3D" id="6.10.140.2220">
    <property type="match status" value="1"/>
</dbReference>
<dbReference type="InterPro" id="IPR002893">
    <property type="entry name" value="Znf_MYND"/>
</dbReference>
<evidence type="ECO:0000256" key="2">
    <source>
        <dbReference type="ARBA" id="ARBA00022771"/>
    </source>
</evidence>
<feature type="domain" description="MYND-type" evidence="5">
    <location>
        <begin position="1"/>
        <end position="52"/>
    </location>
</feature>
<name>A0A4R0RD13_9APHY</name>
<evidence type="ECO:0000256" key="1">
    <source>
        <dbReference type="ARBA" id="ARBA00022723"/>
    </source>
</evidence>
<keyword evidence="1" id="KW-0479">Metal-binding</keyword>
<dbReference type="InterPro" id="IPR046824">
    <property type="entry name" value="Mss51-like_C"/>
</dbReference>
<evidence type="ECO:0000256" key="3">
    <source>
        <dbReference type="ARBA" id="ARBA00022833"/>
    </source>
</evidence>
<organism evidence="6 7">
    <name type="scientific">Steccherinum ochraceum</name>
    <dbReference type="NCBI Taxonomy" id="92696"/>
    <lineage>
        <taxon>Eukaryota</taxon>
        <taxon>Fungi</taxon>
        <taxon>Dikarya</taxon>
        <taxon>Basidiomycota</taxon>
        <taxon>Agaricomycotina</taxon>
        <taxon>Agaricomycetes</taxon>
        <taxon>Polyporales</taxon>
        <taxon>Steccherinaceae</taxon>
        <taxon>Steccherinum</taxon>
    </lineage>
</organism>
<proteinExistence type="predicted"/>
<evidence type="ECO:0000313" key="6">
    <source>
        <dbReference type="EMBL" id="TCD60364.1"/>
    </source>
</evidence>
<dbReference type="PANTHER" id="PTHR47570:SF1">
    <property type="entry name" value="ZINC ION BINDING PROTEIN"/>
    <property type="match status" value="1"/>
</dbReference>
<dbReference type="AlphaFoldDB" id="A0A4R0RD13"/>
<keyword evidence="7" id="KW-1185">Reference proteome</keyword>
<dbReference type="Pfam" id="PF01753">
    <property type="entry name" value="zf-MYND"/>
    <property type="match status" value="1"/>
</dbReference>
<dbReference type="SUPFAM" id="SSF144232">
    <property type="entry name" value="HIT/MYND zinc finger-like"/>
    <property type="match status" value="1"/>
</dbReference>
<protein>
    <recommendedName>
        <fullName evidence="5">MYND-type domain-containing protein</fullName>
    </recommendedName>
</protein>
<dbReference type="STRING" id="92696.A0A4R0RD13"/>
<comment type="caution">
    <text evidence="6">The sequence shown here is derived from an EMBL/GenBank/DDBJ whole genome shotgun (WGS) entry which is preliminary data.</text>
</comment>
<sequence>MFCEEGIESLKKPLRCSACKAVIYCSKGCAKSGWKQNSKHLLPGYPTHHDLCASYARYMKRLPDVQAIVQQFPWGRIESDGSFNKDIARGRFNVLGKDNVGFWSHRGGPIPHQDNGPDRRESLKNSDEMKWLSIFDHLDGKDLLKSNHLSDEDGWRLPAKLIPFRDFPSAEKRPVLVAEFGEPVKDWDSWYRWRKLSKESPAALIMDFPMSAYQLVVKCLEVTNATKGTASKRVPLHIEMLGVEVELNFLPAYLALLLPFHDIKLVMVGYSVHKLCQEARKYPKSLVAKCSTTTPIFAYKAPNECGSGSIQVFLHGASPLWSADDLPFGRPDALVACNAGLATYTQWYPVIQSAHLLDIPFATTEYGEKSCEHQLGTIRHVMVDSGMARKLRQFDQYKIDLNPFQRPGQRDVGMLRTPNLVNGFTLVVVKEAM</sequence>